<dbReference type="RefSeq" id="WP_019687502.1">
    <property type="nucleotide sequence ID" value="NZ_CP036496.1"/>
</dbReference>
<dbReference type="Proteomes" id="UP000254400">
    <property type="component" value="Unassembled WGS sequence"/>
</dbReference>
<evidence type="ECO:0000313" key="2">
    <source>
        <dbReference type="Proteomes" id="UP000254400"/>
    </source>
</evidence>
<dbReference type="GeneID" id="93346325"/>
<protein>
    <submittedName>
        <fullName evidence="1">Uncharacterized protein</fullName>
    </submittedName>
</protein>
<proteinExistence type="predicted"/>
<name>A0A378Y0N0_PAEPO</name>
<dbReference type="AlphaFoldDB" id="A0A378Y0N0"/>
<reference evidence="1 2" key="1">
    <citation type="submission" date="2018-06" db="EMBL/GenBank/DDBJ databases">
        <authorList>
            <consortium name="Pathogen Informatics"/>
            <person name="Doyle S."/>
        </authorList>
    </citation>
    <scope>NUCLEOTIDE SEQUENCE [LARGE SCALE GENOMIC DNA]</scope>
    <source>
        <strain evidence="1 2">NCTC10343</strain>
    </source>
</reference>
<accession>A0A378Y0N0</accession>
<sequence>MTILIRQYDARLRTTTIDFDPDNPENFVTDDFIDFQVPIKSCWTALNSFSINLPYYKNDSGKIVNVSSSNLTIGLLVREIRDSSVRVHTVISVNSPELLERKLNISGLVSYLAFAETKD</sequence>
<gene>
    <name evidence="1" type="ORF">NCTC10343_02951</name>
</gene>
<evidence type="ECO:0000313" key="1">
    <source>
        <dbReference type="EMBL" id="SUA70081.1"/>
    </source>
</evidence>
<dbReference type="EMBL" id="UGSC01000001">
    <property type="protein sequence ID" value="SUA70081.1"/>
    <property type="molecule type" value="Genomic_DNA"/>
</dbReference>
<organism evidence="1 2">
    <name type="scientific">Paenibacillus polymyxa</name>
    <name type="common">Bacillus polymyxa</name>
    <dbReference type="NCBI Taxonomy" id="1406"/>
    <lineage>
        <taxon>Bacteria</taxon>
        <taxon>Bacillati</taxon>
        <taxon>Bacillota</taxon>
        <taxon>Bacilli</taxon>
        <taxon>Bacillales</taxon>
        <taxon>Paenibacillaceae</taxon>
        <taxon>Paenibacillus</taxon>
    </lineage>
</organism>